<evidence type="ECO:0000256" key="1">
    <source>
        <dbReference type="SAM" id="Phobius"/>
    </source>
</evidence>
<dbReference type="Pfam" id="PF03817">
    <property type="entry name" value="MadL"/>
    <property type="match status" value="1"/>
</dbReference>
<dbReference type="RefSeq" id="WP_113881680.1">
    <property type="nucleotide sequence ID" value="NZ_QNSF01000002.1"/>
</dbReference>
<evidence type="ECO:0000313" key="3">
    <source>
        <dbReference type="Proteomes" id="UP000252731"/>
    </source>
</evidence>
<dbReference type="GO" id="GO:0016020">
    <property type="term" value="C:membrane"/>
    <property type="evidence" value="ECO:0007669"/>
    <property type="project" value="InterPro"/>
</dbReference>
<dbReference type="NCBIfam" id="TIGR00807">
    <property type="entry name" value="malonate_madL"/>
    <property type="match status" value="1"/>
</dbReference>
<keyword evidence="1" id="KW-1133">Transmembrane helix</keyword>
<gene>
    <name evidence="2" type="ORF">DFO70_102510</name>
</gene>
<name>A0A366K512_CYTFI</name>
<keyword evidence="3" id="KW-1185">Reference proteome</keyword>
<dbReference type="EMBL" id="QNSF01000002">
    <property type="protein sequence ID" value="RBP96183.1"/>
    <property type="molecule type" value="Genomic_DNA"/>
</dbReference>
<proteinExistence type="predicted"/>
<comment type="caution">
    <text evidence="2">The sequence shown here is derived from an EMBL/GenBank/DDBJ whole genome shotgun (WGS) entry which is preliminary data.</text>
</comment>
<keyword evidence="1" id="KW-0472">Membrane</keyword>
<organism evidence="2 3">
    <name type="scientific">Cytobacillus firmus</name>
    <name type="common">Bacillus firmus</name>
    <dbReference type="NCBI Taxonomy" id="1399"/>
    <lineage>
        <taxon>Bacteria</taxon>
        <taxon>Bacillati</taxon>
        <taxon>Bacillota</taxon>
        <taxon>Bacilli</taxon>
        <taxon>Bacillales</taxon>
        <taxon>Bacillaceae</taxon>
        <taxon>Cytobacillus</taxon>
    </lineage>
</organism>
<evidence type="ECO:0000313" key="2">
    <source>
        <dbReference type="EMBL" id="RBP96183.1"/>
    </source>
</evidence>
<feature type="transmembrane region" description="Helical" evidence="1">
    <location>
        <begin position="29"/>
        <end position="50"/>
    </location>
</feature>
<keyword evidence="1" id="KW-0812">Transmembrane</keyword>
<feature type="transmembrane region" description="Helical" evidence="1">
    <location>
        <begin position="93"/>
        <end position="112"/>
    </location>
</feature>
<accession>A0A366K512</accession>
<dbReference type="OrthoDB" id="286752at2"/>
<protein>
    <submittedName>
        <fullName evidence="2">Malonate transporter MadL subunit</fullName>
    </submittedName>
</protein>
<sequence>MVIYGVALLSICLLTGVFLGDLLGNILGIDANVGGVGIAMLMLILLAEYLKKKDKLKAPTQEGLSFWSAMYIPIVIAMSAQQNVAAALDGGPLALTAGVAAVVISWAIVPLLSKGGNSNETLESEMTGGDQRVRNIR</sequence>
<dbReference type="Proteomes" id="UP000252731">
    <property type="component" value="Unassembled WGS sequence"/>
</dbReference>
<dbReference type="InterPro" id="IPR004690">
    <property type="entry name" value="Maln_transptMadL"/>
</dbReference>
<reference evidence="2 3" key="1">
    <citation type="submission" date="2018-06" db="EMBL/GenBank/DDBJ databases">
        <title>Freshwater and sediment microbial communities from various areas in North America, analyzing microbe dynamics in response to fracking.</title>
        <authorList>
            <person name="Lamendella R."/>
        </authorList>
    </citation>
    <scope>NUCLEOTIDE SEQUENCE [LARGE SCALE GENOMIC DNA]</scope>
    <source>
        <strain evidence="2 3">14_TX</strain>
    </source>
</reference>
<feature type="transmembrane region" description="Helical" evidence="1">
    <location>
        <begin position="62"/>
        <end position="81"/>
    </location>
</feature>
<dbReference type="AlphaFoldDB" id="A0A366K512"/>